<dbReference type="STRING" id="4909.A0A2U9R2R2"/>
<dbReference type="RefSeq" id="XP_029320895.1">
    <property type="nucleotide sequence ID" value="XM_029465036.1"/>
</dbReference>
<organism evidence="1 2">
    <name type="scientific">Pichia kudriavzevii</name>
    <name type="common">Yeast</name>
    <name type="synonym">Issatchenkia orientalis</name>
    <dbReference type="NCBI Taxonomy" id="4909"/>
    <lineage>
        <taxon>Eukaryota</taxon>
        <taxon>Fungi</taxon>
        <taxon>Dikarya</taxon>
        <taxon>Ascomycota</taxon>
        <taxon>Saccharomycotina</taxon>
        <taxon>Pichiomycetes</taxon>
        <taxon>Pichiales</taxon>
        <taxon>Pichiaceae</taxon>
        <taxon>Pichia</taxon>
    </lineage>
</organism>
<reference evidence="1 2" key="1">
    <citation type="submission" date="2018-06" db="EMBL/GenBank/DDBJ databases">
        <title>Population genomics shows no distinction between pathogenic Candida krusei and environmental Pichia kudriavzevii: One species, four names.</title>
        <authorList>
            <person name="Douglass A.P."/>
            <person name="Offei B."/>
            <person name="Braun-Galleani S."/>
            <person name="Coughlan A.Y."/>
            <person name="Martos A."/>
            <person name="Ortiz-Merino R.A."/>
            <person name="Byrne K.P."/>
            <person name="Wolfe K.H."/>
        </authorList>
    </citation>
    <scope>NUCLEOTIDE SEQUENCE [LARGE SCALE GENOMIC DNA]</scope>
    <source>
        <strain evidence="1 2">CBS573</strain>
    </source>
</reference>
<dbReference type="OrthoDB" id="2015333at2759"/>
<dbReference type="VEuPathDB" id="FungiDB:C5L36_0B06630"/>
<protein>
    <recommendedName>
        <fullName evidence="3">C2 domain-containing protein</fullName>
    </recommendedName>
</protein>
<evidence type="ECO:0000313" key="1">
    <source>
        <dbReference type="EMBL" id="AWU75418.1"/>
    </source>
</evidence>
<dbReference type="InterPro" id="IPR052811">
    <property type="entry name" value="Glucose_resp_signaling"/>
</dbReference>
<proteinExistence type="predicted"/>
<dbReference type="PANTHER" id="PTHR47263:SF1">
    <property type="entry name" value="C2 DOMAIN PROTEIN (AFU_ORTHOLOGUE AFUA_7G02350)"/>
    <property type="match status" value="1"/>
</dbReference>
<dbReference type="AlphaFoldDB" id="A0A2U9R2R2"/>
<evidence type="ECO:0000313" key="2">
    <source>
        <dbReference type="Proteomes" id="UP000249293"/>
    </source>
</evidence>
<dbReference type="GeneID" id="40383183"/>
<dbReference type="PANTHER" id="PTHR47263">
    <property type="entry name" value="ADENYLATE CYCLASE ACTIVATION PROTEIN GIT1"/>
    <property type="match status" value="1"/>
</dbReference>
<sequence>MQYRGTAFEDYVLDQFIKVQLLFDESFKYVQVSQISDIPKSPIVANTSRTMFHKSTSIMKYMVQYLEELSNFQYFPLNPQFQKNIIKFYSIHKANFKSFTIEALIESFQDFLLKQPKISKSNSLYYIQTVQLVDVLLVCKSTSGEKSQLLAHREKLLACVYLQLPTISDEKLRQSICDSFEITPDILESKISQINTVVSKTQVVNFFKSSPKLLSNFYQQDAFEEVEYYRSWLMKSQNLENDMINLFMDPMDNSTSMFSIPNQIQDTVALLAEIALDSSSKFFQGLIQCMQIWQVNPFHIQTAFIQVAANIKKDGRINPELVEKAFNLSYLAMPFQIQFLEWPYEEKKKFLQMSLQIYNDSIEDLKPFFGMFFVDQTNFTVVLSFLKLLKLNLKDVKLEIKKQLVSSADQRLRLHRERSKLNETDRTLRLQNLVKYLSYVSSDVNLLYNWKTNNKDLNMSFQIFENGSKILMSPSLELIKRYVSEIRSQSFNLMSDKSSKANFGTFIDLVNNLKARTNFKYDFQKEIYGDFYKIVGSWKTEILQKTKVIIANDNLVRLDGCAHSSSIQNLVMLFQGYIKLLESFKWQDGQQSAELNIQLYKSMMSSVKFYHSSMLKKMYELIKSDNTNERTDYFVCLNNIQQLFDYLESLESKKEVLQISEYLNRLGQVKNKSSTKYVSILIKNAENIEDSKGSPISTKVRLSGLVNDETRVIVKDYNPDWMEEFNIVTELKGTANVKIEIINMETGNLYKAIEYKVQLGSETSFRQQNERLSLKSKSGTLNICVNVEFEKNDPLFYIINCKNEVGNSLKRTISYFVERYSLEFKSIFTIPYLQQSIIDNPVRAENNYKKLQDPHIDSIVGNFQVHIIPLIYNNLVTKLFDTMVVEFWKKILSIAENLLLPRISIINYTINNKLAKRSSTLPSMVDNKMTMSMSNVTARTIHPITREELIRVVEWCFKFRAMIDISDMIVQDDTLNKPFKEFNSIKQLFNEDNKQLHRFYYKDWSYISKHMLSRLNKSAKFNRTSWTAATRHKEIVCRVLLARGEIKFVKTVIELEKRFEKIIKTEIQVVNIQQFL</sequence>
<dbReference type="Gene3D" id="1.10.357.50">
    <property type="match status" value="1"/>
</dbReference>
<dbReference type="KEGG" id="pkz:C5L36_0B06630"/>
<gene>
    <name evidence="1" type="ORF">C5L36_0B06630</name>
</gene>
<name>A0A2U9R2R2_PICKU</name>
<accession>A0A2U9R2R2</accession>
<keyword evidence="2" id="KW-1185">Reference proteome</keyword>
<dbReference type="Proteomes" id="UP000249293">
    <property type="component" value="Chromosome 2"/>
</dbReference>
<evidence type="ECO:0008006" key="3">
    <source>
        <dbReference type="Google" id="ProtNLM"/>
    </source>
</evidence>
<dbReference type="EMBL" id="CP028774">
    <property type="protein sequence ID" value="AWU75418.1"/>
    <property type="molecule type" value="Genomic_DNA"/>
</dbReference>